<evidence type="ECO:0000313" key="2">
    <source>
        <dbReference type="EMBL" id="AAK61287.1"/>
    </source>
</evidence>
<dbReference type="ChiTaRS" id="IFT140">
    <property type="organism name" value="human"/>
</dbReference>
<name>Q96RY6_HUMAN</name>
<protein>
    <submittedName>
        <fullName evidence="2">Uncharacterized protein gs114</fullName>
    </submittedName>
</protein>
<feature type="region of interest" description="Disordered" evidence="1">
    <location>
        <begin position="202"/>
        <end position="235"/>
    </location>
</feature>
<dbReference type="AlphaFoldDB" id="Q96RY6"/>
<sequence length="292" mass="31184">MGTQKPPRPEASCGCTGRCGSDAPPALSRAARQDPPAGPRHDSPAAQPWSPFSSTPGGSLASRGLPGCPQNQPGRAAPAPERRLQGGRNAGLVVRLGSDWSSGASPGTSPPRAGARLRGLRTQILPPLTLAKPARRPQQQFRLRRPSGITWPPTLGPRSCTCVPDRLRLFPAARGASGVLGAASLTFGYFRVPGAPLSRQRAAAQRPGRAGRVPLEWAGWGGGRRHHTPEAKRDKREMQNKNMLCLVTRWVGPEGRVASNRQRMASQYRPLDAARTLRRPKALDCGLEGEAL</sequence>
<feature type="compositionally biased region" description="Low complexity" evidence="1">
    <location>
        <begin position="202"/>
        <end position="212"/>
    </location>
</feature>
<accession>Q96RY6</accession>
<evidence type="ECO:0000256" key="1">
    <source>
        <dbReference type="SAM" id="MobiDB-lite"/>
    </source>
</evidence>
<gene>
    <name evidence="2" type="primary">gs114</name>
</gene>
<reference evidence="2" key="1">
    <citation type="journal article" date="2001" name="Hum. Mol. Genet.">
        <title>Sequence, structure and pathology of the fully annotated terminal 2 Mb of the short arm of human chromosome 16.</title>
        <authorList>
            <person name="Daniels R.J."/>
            <person name="Peden J.F."/>
            <person name="Lloyd C."/>
            <person name="Horsley S.W."/>
            <person name="Clark K."/>
            <person name="Tufarelli C."/>
            <person name="Kearney L."/>
            <person name="Buckle V.J."/>
            <person name="Doggett N.A."/>
            <person name="Flint J."/>
            <person name="Higgs D.R."/>
        </authorList>
    </citation>
    <scope>NUCLEOTIDE SEQUENCE</scope>
</reference>
<dbReference type="EMBL" id="AE006639">
    <property type="protein sequence ID" value="AAK61287.1"/>
    <property type="molecule type" value="Genomic_DNA"/>
</dbReference>
<feature type="region of interest" description="Disordered" evidence="1">
    <location>
        <begin position="1"/>
        <end position="85"/>
    </location>
</feature>
<proteinExistence type="predicted"/>
<organism evidence="2">
    <name type="scientific">Homo sapiens</name>
    <name type="common">Human</name>
    <dbReference type="NCBI Taxonomy" id="9606"/>
    <lineage>
        <taxon>Eukaryota</taxon>
        <taxon>Metazoa</taxon>
        <taxon>Chordata</taxon>
        <taxon>Craniata</taxon>
        <taxon>Vertebrata</taxon>
        <taxon>Euteleostomi</taxon>
        <taxon>Mammalia</taxon>
        <taxon>Eutheria</taxon>
        <taxon>Euarchontoglires</taxon>
        <taxon>Primates</taxon>
        <taxon>Haplorrhini</taxon>
        <taxon>Catarrhini</taxon>
        <taxon>Hominidae</taxon>
        <taxon>Homo</taxon>
    </lineage>
</organism>